<dbReference type="GO" id="GO:0005634">
    <property type="term" value="C:nucleus"/>
    <property type="evidence" value="ECO:0007669"/>
    <property type="project" value="UniProtKB-SubCell"/>
</dbReference>
<evidence type="ECO:0000256" key="4">
    <source>
        <dbReference type="ARBA" id="ARBA00022942"/>
    </source>
</evidence>
<dbReference type="InterPro" id="IPR006773">
    <property type="entry name" value="Rpn13/ADRM1"/>
</dbReference>
<dbReference type="RefSeq" id="XP_037163755.1">
    <property type="nucleotide sequence ID" value="XM_037309295.1"/>
</dbReference>
<keyword evidence="5" id="KW-0539">Nucleus</keyword>
<dbReference type="GO" id="GO:0008541">
    <property type="term" value="C:proteasome regulatory particle, lid subcomplex"/>
    <property type="evidence" value="ECO:0007669"/>
    <property type="project" value="TreeGrafter"/>
</dbReference>
<dbReference type="AlphaFoldDB" id="A0A8H6FTF3"/>
<reference evidence="8 9" key="1">
    <citation type="journal article" date="2020" name="Genomics">
        <title>Complete, high-quality genomes from long-read metagenomic sequencing of two wolf lichen thalli reveals enigmatic genome architecture.</title>
        <authorList>
            <person name="McKenzie S.K."/>
            <person name="Walston R.F."/>
            <person name="Allen J.L."/>
        </authorList>
    </citation>
    <scope>NUCLEOTIDE SEQUENCE [LARGE SCALE GENOMIC DNA]</scope>
    <source>
        <strain evidence="8">WasteWater2</strain>
    </source>
</reference>
<dbReference type="GO" id="GO:0005737">
    <property type="term" value="C:cytoplasm"/>
    <property type="evidence" value="ECO:0007669"/>
    <property type="project" value="UniProtKB-SubCell"/>
</dbReference>
<dbReference type="Proteomes" id="UP000578531">
    <property type="component" value="Unassembled WGS sequence"/>
</dbReference>
<dbReference type="GO" id="GO:0061133">
    <property type="term" value="F:endopeptidase activator activity"/>
    <property type="evidence" value="ECO:0007669"/>
    <property type="project" value="TreeGrafter"/>
</dbReference>
<proteinExistence type="predicted"/>
<accession>A0A8H6FTF3</accession>
<evidence type="ECO:0000313" key="8">
    <source>
        <dbReference type="EMBL" id="KAF6234358.1"/>
    </source>
</evidence>
<dbReference type="GO" id="GO:0070628">
    <property type="term" value="F:proteasome binding"/>
    <property type="evidence" value="ECO:0007669"/>
    <property type="project" value="TreeGrafter"/>
</dbReference>
<evidence type="ECO:0000256" key="3">
    <source>
        <dbReference type="ARBA" id="ARBA00022490"/>
    </source>
</evidence>
<dbReference type="EMBL" id="JACCJC010000030">
    <property type="protein sequence ID" value="KAF6234358.1"/>
    <property type="molecule type" value="Genomic_DNA"/>
</dbReference>
<evidence type="ECO:0000256" key="6">
    <source>
        <dbReference type="SAM" id="MobiDB-lite"/>
    </source>
</evidence>
<dbReference type="Gene3D" id="2.30.29.70">
    <property type="entry name" value="Proteasomal ubiquitin receptor Rpn13/ADRM1"/>
    <property type="match status" value="1"/>
</dbReference>
<evidence type="ECO:0000259" key="7">
    <source>
        <dbReference type="PROSITE" id="PS51917"/>
    </source>
</evidence>
<dbReference type="InterPro" id="IPR038108">
    <property type="entry name" value="RPN13_DEUBAD_sf"/>
</dbReference>
<gene>
    <name evidence="8" type="ORF">HO173_007391</name>
</gene>
<evidence type="ECO:0000313" key="9">
    <source>
        <dbReference type="Proteomes" id="UP000578531"/>
    </source>
</evidence>
<comment type="caution">
    <text evidence="8">The sequence shown here is derived from an EMBL/GenBank/DDBJ whole genome shotgun (WGS) entry which is preliminary data.</text>
</comment>
<evidence type="ECO:0000256" key="2">
    <source>
        <dbReference type="ARBA" id="ARBA00004496"/>
    </source>
</evidence>
<dbReference type="PROSITE" id="PS51917">
    <property type="entry name" value="PRU"/>
    <property type="match status" value="1"/>
</dbReference>
<evidence type="ECO:0000256" key="5">
    <source>
        <dbReference type="ARBA" id="ARBA00023242"/>
    </source>
</evidence>
<evidence type="ECO:0000256" key="1">
    <source>
        <dbReference type="ARBA" id="ARBA00004123"/>
    </source>
</evidence>
<comment type="subcellular location">
    <subcellularLocation>
        <location evidence="2">Cytoplasm</location>
    </subcellularLocation>
    <subcellularLocation>
        <location evidence="1">Nucleus</location>
    </subcellularLocation>
</comment>
<dbReference type="InterPro" id="IPR038633">
    <property type="entry name" value="Rpn13/ADRM1_Pru_sf"/>
</dbReference>
<dbReference type="PANTHER" id="PTHR12225:SF0">
    <property type="entry name" value="PROTEASOMAL UBIQUITIN RECEPTOR ADRM1"/>
    <property type="match status" value="1"/>
</dbReference>
<dbReference type="InterPro" id="IPR044868">
    <property type="entry name" value="Rpn13/ADRM1_Pru"/>
</dbReference>
<keyword evidence="9" id="KW-1185">Reference proteome</keyword>
<dbReference type="FunFam" id="1.10.2020.20:FF:000004">
    <property type="entry name" value="WGS project CABT00000000 data, contig 2.6"/>
    <property type="match status" value="1"/>
</dbReference>
<keyword evidence="3" id="KW-0963">Cytoplasm</keyword>
<name>A0A8H6FTF3_9LECA</name>
<protein>
    <recommendedName>
        <fullName evidence="7">Pru domain-containing protein</fullName>
    </recommendedName>
</protein>
<dbReference type="PANTHER" id="PTHR12225">
    <property type="entry name" value="ADHESION REGULATING MOLECULE 1 110 KDA CELL MEMBRANE GLYCOPROTEIN"/>
    <property type="match status" value="1"/>
</dbReference>
<feature type="region of interest" description="Disordered" evidence="6">
    <location>
        <begin position="149"/>
        <end position="207"/>
    </location>
</feature>
<organism evidence="8 9">
    <name type="scientific">Letharia columbiana</name>
    <dbReference type="NCBI Taxonomy" id="112416"/>
    <lineage>
        <taxon>Eukaryota</taxon>
        <taxon>Fungi</taxon>
        <taxon>Dikarya</taxon>
        <taxon>Ascomycota</taxon>
        <taxon>Pezizomycotina</taxon>
        <taxon>Lecanoromycetes</taxon>
        <taxon>OSLEUM clade</taxon>
        <taxon>Lecanoromycetidae</taxon>
        <taxon>Lecanorales</taxon>
        <taxon>Lecanorineae</taxon>
        <taxon>Parmeliaceae</taxon>
        <taxon>Letharia</taxon>
    </lineage>
</organism>
<dbReference type="GeneID" id="59289048"/>
<keyword evidence="4" id="KW-0647">Proteasome</keyword>
<sequence length="394" mass="42503">MSISPLITFKAGICEFDTSSSAPKIIPKSIPGYLYLYEEDELIHFCWRPRSAPMSQPELDLVMVPTDGNFVPYYDKETRSSSNPTSPTTGRVFVLKFQSSSTRHLFWLQSKDQHPQGNRAWFSSRDEKIGQIVDRLLQGDEVNVQEEYANTSNDHGGDGDDEAMEDAGPAGHGDIQGNIGSGDPFMGDPGNEGEESREGGADGGRATAMPSNDAAIAVQNFLRSMQGNQALSNQQSQSQGKNFTTLPDLLPSSTTIPVIDSADSTFLSNLLNHIPPVLLLLSQEADDISSVDPNSETAKAAIEALSLDQKKEILRKVLRSPQFSQSLGSLTAALRDGGVPSISEALKIPVDNGGFIRRGGVPLGGGEAVEAFLKGVKASVEKRDDAEEERMDTD</sequence>
<feature type="domain" description="Pru" evidence="7">
    <location>
        <begin position="1"/>
        <end position="140"/>
    </location>
</feature>
<dbReference type="OrthoDB" id="340431at2759"/>
<dbReference type="Gene3D" id="1.10.2020.20">
    <property type="match status" value="1"/>
</dbReference>
<dbReference type="Pfam" id="PF04683">
    <property type="entry name" value="Rpn13_ADRM1_Pru"/>
    <property type="match status" value="1"/>
</dbReference>